<evidence type="ECO:0000259" key="2">
    <source>
        <dbReference type="Pfam" id="PF00326"/>
    </source>
</evidence>
<evidence type="ECO:0000313" key="3">
    <source>
        <dbReference type="EMBL" id="KIZ01498.1"/>
    </source>
</evidence>
<name>A0A0D2JQV7_9CHLO</name>
<dbReference type="Gene3D" id="3.40.50.1820">
    <property type="entry name" value="alpha/beta hydrolase"/>
    <property type="match status" value="1"/>
</dbReference>
<dbReference type="SUPFAM" id="SSF53474">
    <property type="entry name" value="alpha/beta-Hydrolases"/>
    <property type="match status" value="1"/>
</dbReference>
<reference evidence="3 4" key="1">
    <citation type="journal article" date="2013" name="BMC Genomics">
        <title>Reconstruction of the lipid metabolism for the microalga Monoraphidium neglectum from its genome sequence reveals characteristics suitable for biofuel production.</title>
        <authorList>
            <person name="Bogen C."/>
            <person name="Al-Dilaimi A."/>
            <person name="Albersmeier A."/>
            <person name="Wichmann J."/>
            <person name="Grundmann M."/>
            <person name="Rupp O."/>
            <person name="Lauersen K.J."/>
            <person name="Blifernez-Klassen O."/>
            <person name="Kalinowski J."/>
            <person name="Goesmann A."/>
            <person name="Mussgnug J.H."/>
            <person name="Kruse O."/>
        </authorList>
    </citation>
    <scope>NUCLEOTIDE SEQUENCE [LARGE SCALE GENOMIC DNA]</scope>
    <source>
        <strain evidence="3 4">SAG 48.87</strain>
    </source>
</reference>
<dbReference type="Pfam" id="PF00326">
    <property type="entry name" value="Peptidase_S9"/>
    <property type="match status" value="1"/>
</dbReference>
<dbReference type="KEGG" id="mng:MNEG_6463"/>
<dbReference type="STRING" id="145388.A0A0D2JQV7"/>
<dbReference type="OrthoDB" id="10249433at2759"/>
<evidence type="ECO:0000313" key="4">
    <source>
        <dbReference type="Proteomes" id="UP000054498"/>
    </source>
</evidence>
<dbReference type="RefSeq" id="XP_013900517.1">
    <property type="nucleotide sequence ID" value="XM_014045063.1"/>
</dbReference>
<dbReference type="GO" id="GO:0008236">
    <property type="term" value="F:serine-type peptidase activity"/>
    <property type="evidence" value="ECO:0007669"/>
    <property type="project" value="InterPro"/>
</dbReference>
<accession>A0A0D2JQV7</accession>
<dbReference type="GO" id="GO:0006508">
    <property type="term" value="P:proteolysis"/>
    <property type="evidence" value="ECO:0007669"/>
    <property type="project" value="InterPro"/>
</dbReference>
<dbReference type="InterPro" id="IPR029058">
    <property type="entry name" value="AB_hydrolase_fold"/>
</dbReference>
<dbReference type="EMBL" id="KK101269">
    <property type="protein sequence ID" value="KIZ01498.1"/>
    <property type="molecule type" value="Genomic_DNA"/>
</dbReference>
<organism evidence="3 4">
    <name type="scientific">Monoraphidium neglectum</name>
    <dbReference type="NCBI Taxonomy" id="145388"/>
    <lineage>
        <taxon>Eukaryota</taxon>
        <taxon>Viridiplantae</taxon>
        <taxon>Chlorophyta</taxon>
        <taxon>core chlorophytes</taxon>
        <taxon>Chlorophyceae</taxon>
        <taxon>CS clade</taxon>
        <taxon>Sphaeropleales</taxon>
        <taxon>Selenastraceae</taxon>
        <taxon>Monoraphidium</taxon>
    </lineage>
</organism>
<dbReference type="Proteomes" id="UP000054498">
    <property type="component" value="Unassembled WGS sequence"/>
</dbReference>
<sequence>MKRTRPMVMFFQENAGNMSHRLPFLRLVATQLQVPIFALSYRGYGMSEGVPKQPGIMLDAQAALDHLCGRDDVATGRIVLFGRSLGGAVAIHLAAENQGKVAGLIVENAFMSVEDMAAQVLPPLGLVIGSGRPLNWLVTNKWKNIDALPRVTDVPLLLMASRHDEMVPFSQMLRLKDAARANTLEWVEFPDSQHMDAYMTNQELYWPALRDFLAAHVVTRRGTGAGSARGSGGGGAAEEGEGDAAAAASAAARAAAGEAAAARAAAAAAGTADGGGAGAAEGDS</sequence>
<dbReference type="GO" id="GO:0016020">
    <property type="term" value="C:membrane"/>
    <property type="evidence" value="ECO:0007669"/>
    <property type="project" value="TreeGrafter"/>
</dbReference>
<feature type="domain" description="Peptidase S9 prolyl oligopeptidase catalytic" evidence="2">
    <location>
        <begin position="59"/>
        <end position="206"/>
    </location>
</feature>
<gene>
    <name evidence="3" type="ORF">MNEG_6463</name>
</gene>
<feature type="region of interest" description="Disordered" evidence="1">
    <location>
        <begin position="223"/>
        <end position="249"/>
    </location>
</feature>
<dbReference type="PANTHER" id="PTHR12277">
    <property type="entry name" value="ALPHA/BETA HYDROLASE DOMAIN-CONTAINING PROTEIN"/>
    <property type="match status" value="1"/>
</dbReference>
<evidence type="ECO:0000256" key="1">
    <source>
        <dbReference type="SAM" id="MobiDB-lite"/>
    </source>
</evidence>
<feature type="compositionally biased region" description="Gly residues" evidence="1">
    <location>
        <begin position="223"/>
        <end position="237"/>
    </location>
</feature>
<dbReference type="PANTHER" id="PTHR12277:SF81">
    <property type="entry name" value="PROTEIN ABHD13"/>
    <property type="match status" value="1"/>
</dbReference>
<dbReference type="InterPro" id="IPR001375">
    <property type="entry name" value="Peptidase_S9_cat"/>
</dbReference>
<protein>
    <recommendedName>
        <fullName evidence="2">Peptidase S9 prolyl oligopeptidase catalytic domain-containing protein</fullName>
    </recommendedName>
</protein>
<dbReference type="GO" id="GO:0008474">
    <property type="term" value="F:palmitoyl-(protein) hydrolase activity"/>
    <property type="evidence" value="ECO:0007669"/>
    <property type="project" value="TreeGrafter"/>
</dbReference>
<dbReference type="GeneID" id="25739339"/>
<dbReference type="AlphaFoldDB" id="A0A0D2JQV7"/>
<proteinExistence type="predicted"/>
<keyword evidence="4" id="KW-1185">Reference proteome</keyword>